<feature type="domain" description="HNH nuclease" evidence="1">
    <location>
        <begin position="412"/>
        <end position="467"/>
    </location>
</feature>
<dbReference type="InterPro" id="IPR003615">
    <property type="entry name" value="HNH_nuc"/>
</dbReference>
<organism evidence="2 3">
    <name type="scientific">Gryllotalpicola koreensis</name>
    <dbReference type="NCBI Taxonomy" id="993086"/>
    <lineage>
        <taxon>Bacteria</taxon>
        <taxon>Bacillati</taxon>
        <taxon>Actinomycetota</taxon>
        <taxon>Actinomycetes</taxon>
        <taxon>Micrococcales</taxon>
        <taxon>Microbacteriaceae</taxon>
        <taxon>Gryllotalpicola</taxon>
    </lineage>
</organism>
<evidence type="ECO:0000259" key="1">
    <source>
        <dbReference type="SMART" id="SM00507"/>
    </source>
</evidence>
<accession>A0ABP7ZXU8</accession>
<keyword evidence="3" id="KW-1185">Reference proteome</keyword>
<comment type="caution">
    <text evidence="2">The sequence shown here is derived from an EMBL/GenBank/DDBJ whole genome shotgun (WGS) entry which is preliminary data.</text>
</comment>
<dbReference type="SMART" id="SM00507">
    <property type="entry name" value="HNHc"/>
    <property type="match status" value="1"/>
</dbReference>
<protein>
    <recommendedName>
        <fullName evidence="1">HNH nuclease domain-containing protein</fullName>
    </recommendedName>
</protein>
<dbReference type="RefSeq" id="WP_344752720.1">
    <property type="nucleotide sequence ID" value="NZ_BAABBW010000002.1"/>
</dbReference>
<dbReference type="Proteomes" id="UP001501079">
    <property type="component" value="Unassembled WGS sequence"/>
</dbReference>
<evidence type="ECO:0000313" key="3">
    <source>
        <dbReference type="Proteomes" id="UP001501079"/>
    </source>
</evidence>
<dbReference type="CDD" id="cd00085">
    <property type="entry name" value="HNHc"/>
    <property type="match status" value="1"/>
</dbReference>
<dbReference type="Pfam" id="PF02720">
    <property type="entry name" value="DUF222"/>
    <property type="match status" value="1"/>
</dbReference>
<name>A0ABP7ZXU8_9MICO</name>
<dbReference type="EMBL" id="BAABBW010000002">
    <property type="protein sequence ID" value="GAA4172769.1"/>
    <property type="molecule type" value="Genomic_DNA"/>
</dbReference>
<proteinExistence type="predicted"/>
<gene>
    <name evidence="2" type="ORF">GCM10022287_14200</name>
</gene>
<sequence length="512" mass="55488">MSSVLESLESLAATVAEALPCADDLGALTPDEEAQATRVLGGIRSSVGATISLLAADIERRSARELGTEGLAQQRGFKDGIGLVQDLAGVGRAEATRLIRVGGLLETAQAIAPVHVPDGAPPFDPGERSLPALKALPGEWDAPIAVAVRNGWLSAPQGDALRQALGGPRMRDLAPAWRTAALELIGDCWSGRWTPEDLTRAAKRARASLDTFAAAHEAEQRKELRSFKRHVRASGMVHYDIDLDPESDARFYGPIRTMLSPRLGGPRFRDAAEIARARELDEDPRTNEQLQADTLVELVECGGQSESNVLLARHRPQVMVAVTATDLAKARAAQNALARHHAGDHRGCSGAGFGVTCAGPDQGIAWIDGTDTPITATDAMRMLCGDGFTPILFDESGQAIDIGKDQRLFTPKQRRAMAKRDGGCLWTDCPMPPDATEGHHLNPWSESPANHKTETRDGILLCKRHHLLLHNHGERIERRGAEYWLLWPGRDPIRLHSKAGIRTQLRMQRPSG</sequence>
<evidence type="ECO:0000313" key="2">
    <source>
        <dbReference type="EMBL" id="GAA4172769.1"/>
    </source>
</evidence>
<dbReference type="InterPro" id="IPR003870">
    <property type="entry name" value="DUF222"/>
</dbReference>
<reference evidence="3" key="1">
    <citation type="journal article" date="2019" name="Int. J. Syst. Evol. Microbiol.">
        <title>The Global Catalogue of Microorganisms (GCM) 10K type strain sequencing project: providing services to taxonomists for standard genome sequencing and annotation.</title>
        <authorList>
            <consortium name="The Broad Institute Genomics Platform"/>
            <consortium name="The Broad Institute Genome Sequencing Center for Infectious Disease"/>
            <person name="Wu L."/>
            <person name="Ma J."/>
        </authorList>
    </citation>
    <scope>NUCLEOTIDE SEQUENCE [LARGE SCALE GENOMIC DNA]</scope>
    <source>
        <strain evidence="3">JCM 17591</strain>
    </source>
</reference>